<dbReference type="InterPro" id="IPR014001">
    <property type="entry name" value="Helicase_ATP-bd"/>
</dbReference>
<evidence type="ECO:0000256" key="4">
    <source>
        <dbReference type="ARBA" id="ARBA00022839"/>
    </source>
</evidence>
<dbReference type="GO" id="GO:0004386">
    <property type="term" value="F:helicase activity"/>
    <property type="evidence" value="ECO:0007669"/>
    <property type="project" value="InterPro"/>
</dbReference>
<dbReference type="GeneID" id="77844111"/>
<evidence type="ECO:0000313" key="9">
    <source>
        <dbReference type="EMBL" id="KIH71962.1"/>
    </source>
</evidence>
<dbReference type="SMART" id="SM00491">
    <property type="entry name" value="HELICc2"/>
    <property type="match status" value="1"/>
</dbReference>
<dbReference type="SUPFAM" id="SSF52540">
    <property type="entry name" value="P-loop containing nucleoside triphosphate hydrolases"/>
    <property type="match status" value="1"/>
</dbReference>
<sequence length="838" mass="95818">MQNQKFAVVDLETTGNNKNKDSIIQLSIVVVQDLKITDQYSTFLSDETELTPFIRELTNIDSSMLEDAPKFRDIASRVSGLLDGCIFTAHNVEFDFGFLQSAFKSCGIDYQPNHLLDTVELSKIFLPRLERFQLNEIAQALGLELSNAHRADEDARATAELLIHLLQKMMTLDTETLKHLYHLSKPLKYNLSDVIFSIVAESRTGDAEGLERHGDFYIRRKKGERRKMEAATVGELYDRYIAHSGRRYRTEQLRLANEIFEALEQKENLALEAYTGVGKTIAFLIAVISFHSLYGQKVLISTSKKILQHQILIEDLAALEAAIGMPIPAVALKGRENYLNLDAFKLLLSLEDNNTEIIQLKMKLLVWLLETDTGDLSEIHLRGPERAYYRTASIQAGEGAGHFFFNRALTEAGHATFTLTNHYFLIDCIDHLPDIDTVIVDEAHQLKRSLEERMKTTFSYQAMKFFIGQIGTPGQERLLANYISHNDATSVYLLEDILKHLNQNIDKMFTAIEARNSSDLLHHIETGIRHTSTFLGAVRGTRNYQVIYNHMHHYQKMLNALGTAIRQDRYVLEGNRNLQKIKVHVQQEDMASLRERAGHIKATIMLSGTLEVNGGFSHLDYWYGDRPFKSLIVQNENLFGGTKIFIPEDIPAYDINDDDFIAAIVEYIAVYLSETGQKLMVLFSNFELLDKVHEYTADVQTFEDFVILRQTRMSSSEKLLSQFNHLDRCVLLGTSSFNEGINMQASGTKCLMLTKLPFPVPKKSDFRNFYKNDLPEAVFQFRQIAGRVQRRPEDRGLLLLFDKRILDRKYRNAFLKYFPSENIIQGDGESFKGLLRDL</sequence>
<dbReference type="InterPro" id="IPR011545">
    <property type="entry name" value="DEAD/DEAH_box_helicase_dom"/>
</dbReference>
<comment type="similarity">
    <text evidence="6">Belongs to the helicase family. DinG subfamily. Type 2 sub-subfamily.</text>
</comment>
<keyword evidence="2 6" id="KW-0547">Nucleotide-binding</keyword>
<dbReference type="Pfam" id="PF13307">
    <property type="entry name" value="Helicase_C_2"/>
    <property type="match status" value="1"/>
</dbReference>
<evidence type="ECO:0000256" key="5">
    <source>
        <dbReference type="ARBA" id="ARBA00022840"/>
    </source>
</evidence>
<dbReference type="Gene3D" id="3.30.420.10">
    <property type="entry name" value="Ribonuclease H-like superfamily/Ribonuclease H"/>
    <property type="match status" value="1"/>
</dbReference>
<dbReference type="PANTHER" id="PTHR30231">
    <property type="entry name" value="DNA POLYMERASE III SUBUNIT EPSILON"/>
    <property type="match status" value="1"/>
</dbReference>
<keyword evidence="1 6" id="KW-0540">Nuclease</keyword>
<dbReference type="Pfam" id="PF00929">
    <property type="entry name" value="RNase_T"/>
    <property type="match status" value="1"/>
</dbReference>
<dbReference type="GO" id="GO:0003677">
    <property type="term" value="F:DNA binding"/>
    <property type="evidence" value="ECO:0007669"/>
    <property type="project" value="InterPro"/>
</dbReference>
<reference evidence="10" key="3">
    <citation type="submission" date="2022-12" db="EMBL/GenBank/DDBJ databases">
        <title>Genome analysis and biological profiling of marine Salinicoccus roseus MOSEL-ME25.</title>
        <authorList>
            <person name="Mirza F.T."/>
            <person name="Xie Y."/>
            <person name="Shinwari Z.K."/>
        </authorList>
    </citation>
    <scope>NUCLEOTIDE SEQUENCE</scope>
    <source>
        <strain evidence="10">MOSEL-ME25</strain>
    </source>
</reference>
<dbReference type="NCBIfam" id="TIGR00573">
    <property type="entry name" value="dnaq"/>
    <property type="match status" value="1"/>
</dbReference>
<evidence type="ECO:0000256" key="1">
    <source>
        <dbReference type="ARBA" id="ARBA00022722"/>
    </source>
</evidence>
<dbReference type="GO" id="GO:0016818">
    <property type="term" value="F:hydrolase activity, acting on acid anhydrides, in phosphorus-containing anhydrides"/>
    <property type="evidence" value="ECO:0007669"/>
    <property type="project" value="InterPro"/>
</dbReference>
<keyword evidence="4 6" id="KW-0269">Exonuclease</keyword>
<dbReference type="GO" id="GO:0045004">
    <property type="term" value="P:DNA replication proofreading"/>
    <property type="evidence" value="ECO:0007669"/>
    <property type="project" value="TreeGrafter"/>
</dbReference>
<dbReference type="GO" id="GO:0003887">
    <property type="term" value="F:DNA-directed DNA polymerase activity"/>
    <property type="evidence" value="ECO:0007669"/>
    <property type="project" value="InterPro"/>
</dbReference>
<feature type="domain" description="Helicase ATP-binding" evidence="8">
    <location>
        <begin position="238"/>
        <end position="498"/>
    </location>
</feature>
<dbReference type="GO" id="GO:0005829">
    <property type="term" value="C:cytosol"/>
    <property type="evidence" value="ECO:0007669"/>
    <property type="project" value="TreeGrafter"/>
</dbReference>
<dbReference type="PROSITE" id="PS51193">
    <property type="entry name" value="HELICASE_ATP_BIND_2"/>
    <property type="match status" value="1"/>
</dbReference>
<dbReference type="InterPro" id="IPR006555">
    <property type="entry name" value="ATP-dep_Helicase_C"/>
</dbReference>
<evidence type="ECO:0000313" key="11">
    <source>
        <dbReference type="Proteomes" id="UP000031546"/>
    </source>
</evidence>
<reference evidence="10" key="2">
    <citation type="submission" date="2020-04" db="EMBL/GenBank/DDBJ databases">
        <authorList>
            <person name="Tanveer F."/>
            <person name="Xie Y."/>
            <person name="Shinwari Z.K."/>
        </authorList>
    </citation>
    <scope>NUCLEOTIDE SEQUENCE</scope>
    <source>
        <strain evidence="10">MOSEL-ME25</strain>
    </source>
</reference>
<evidence type="ECO:0000313" key="12">
    <source>
        <dbReference type="Proteomes" id="UP000527860"/>
    </source>
</evidence>
<reference evidence="9 11" key="1">
    <citation type="submission" date="2015-01" db="EMBL/GenBank/DDBJ databases">
        <title>Genome sequences of high lactate-tolerant strain Salinicoccus roseus W12 with industrial interest.</title>
        <authorList>
            <person name="Wang H."/>
            <person name="Yu B."/>
        </authorList>
    </citation>
    <scope>NUCLEOTIDE SEQUENCE [LARGE SCALE GENOMIC DNA]</scope>
    <source>
        <strain evidence="9 11">W12</strain>
    </source>
</reference>
<keyword evidence="3 6" id="KW-0378">Hydrolase</keyword>
<dbReference type="SUPFAM" id="SSF53098">
    <property type="entry name" value="Ribonuclease H-like"/>
    <property type="match status" value="1"/>
</dbReference>
<dbReference type="NCBIfam" id="TIGR01407">
    <property type="entry name" value="dinG_rel"/>
    <property type="match status" value="1"/>
</dbReference>
<name>A0A0C2E9M1_9STAP</name>
<evidence type="ECO:0000256" key="6">
    <source>
        <dbReference type="RuleBase" id="RU364106"/>
    </source>
</evidence>
<organism evidence="9 11">
    <name type="scientific">Salinicoccus roseus</name>
    <dbReference type="NCBI Taxonomy" id="45670"/>
    <lineage>
        <taxon>Bacteria</taxon>
        <taxon>Bacillati</taxon>
        <taxon>Bacillota</taxon>
        <taxon>Bacilli</taxon>
        <taxon>Bacillales</taxon>
        <taxon>Staphylococcaceae</taxon>
        <taxon>Salinicoccus</taxon>
    </lineage>
</organism>
<evidence type="ECO:0000256" key="2">
    <source>
        <dbReference type="ARBA" id="ARBA00022741"/>
    </source>
</evidence>
<dbReference type="SMART" id="SM00479">
    <property type="entry name" value="EXOIII"/>
    <property type="match status" value="1"/>
</dbReference>
<evidence type="ECO:0000256" key="3">
    <source>
        <dbReference type="ARBA" id="ARBA00022801"/>
    </source>
</evidence>
<dbReference type="EC" id="3.1.-.-" evidence="6"/>
<dbReference type="OrthoDB" id="9803913at2"/>
<dbReference type="InterPro" id="IPR012337">
    <property type="entry name" value="RNaseH-like_sf"/>
</dbReference>
<dbReference type="Pfam" id="PF00270">
    <property type="entry name" value="DEAD"/>
    <property type="match status" value="1"/>
</dbReference>
<dbReference type="Gene3D" id="3.40.50.300">
    <property type="entry name" value="P-loop containing nucleotide triphosphate hydrolases"/>
    <property type="match status" value="2"/>
</dbReference>
<dbReference type="EMBL" id="JABEVU030000001">
    <property type="protein sequence ID" value="MDB0579110.1"/>
    <property type="molecule type" value="Genomic_DNA"/>
</dbReference>
<dbReference type="InterPro" id="IPR006054">
    <property type="entry name" value="DnaQ"/>
</dbReference>
<gene>
    <name evidence="6" type="primary">dinG</name>
    <name evidence="10" type="ORF">F7P68_0000975</name>
    <name evidence="9" type="ORF">SN16_00965</name>
</gene>
<dbReference type="PANTHER" id="PTHR30231:SF41">
    <property type="entry name" value="DNA POLYMERASE III SUBUNIT EPSILON"/>
    <property type="match status" value="1"/>
</dbReference>
<dbReference type="InterPro" id="IPR014013">
    <property type="entry name" value="Helic_SF1/SF2_ATP-bd_DinG/Rad3"/>
</dbReference>
<dbReference type="InterPro" id="IPR006310">
    <property type="entry name" value="DinG"/>
</dbReference>
<protein>
    <recommendedName>
        <fullName evidence="6">3'-5' exonuclease DinG</fullName>
        <ecNumber evidence="6">3.1.-.-</ecNumber>
    </recommendedName>
</protein>
<evidence type="ECO:0000313" key="10">
    <source>
        <dbReference type="EMBL" id="MDB0579110.1"/>
    </source>
</evidence>
<accession>A0A0C2E9M1</accession>
<evidence type="ECO:0000259" key="8">
    <source>
        <dbReference type="PROSITE" id="PS51193"/>
    </source>
</evidence>
<dbReference type="InterPro" id="IPR013520">
    <property type="entry name" value="Ribonucl_H"/>
</dbReference>
<dbReference type="STRING" id="45670.SN16_00965"/>
<dbReference type="FunFam" id="3.30.420.10:FF:000045">
    <property type="entry name" value="3'-5' exonuclease DinG"/>
    <property type="match status" value="1"/>
</dbReference>
<dbReference type="RefSeq" id="WP_040104735.1">
    <property type="nucleotide sequence ID" value="NZ_JABEVU030000001.1"/>
</dbReference>
<comment type="caution">
    <text evidence="9">The sequence shown here is derived from an EMBL/GenBank/DDBJ whole genome shotgun (WGS) entry which is preliminary data.</text>
</comment>
<dbReference type="GO" id="GO:0008408">
    <property type="term" value="F:3'-5' exonuclease activity"/>
    <property type="evidence" value="ECO:0007669"/>
    <property type="project" value="InterPro"/>
</dbReference>
<evidence type="ECO:0000259" key="7">
    <source>
        <dbReference type="PROSITE" id="PS51192"/>
    </source>
</evidence>
<dbReference type="Proteomes" id="UP000527860">
    <property type="component" value="Unassembled WGS sequence"/>
</dbReference>
<dbReference type="AlphaFoldDB" id="A0A0C2E9M1"/>
<dbReference type="EMBL" id="JXII01000001">
    <property type="protein sequence ID" value="KIH71962.1"/>
    <property type="molecule type" value="Genomic_DNA"/>
</dbReference>
<feature type="domain" description="Helicase ATP-binding" evidence="7">
    <location>
        <begin position="260"/>
        <end position="491"/>
    </location>
</feature>
<dbReference type="GO" id="GO:0005524">
    <property type="term" value="F:ATP binding"/>
    <property type="evidence" value="ECO:0007669"/>
    <property type="project" value="UniProtKB-KW"/>
</dbReference>
<dbReference type="PROSITE" id="PS51192">
    <property type="entry name" value="HELICASE_ATP_BIND_1"/>
    <property type="match status" value="1"/>
</dbReference>
<comment type="function">
    <text evidence="6">3'-5' exonuclease.</text>
</comment>
<keyword evidence="5 6" id="KW-0067">ATP-binding</keyword>
<dbReference type="Proteomes" id="UP000031546">
    <property type="component" value="Unassembled WGS sequence"/>
</dbReference>
<dbReference type="CDD" id="cd06127">
    <property type="entry name" value="DEDDh"/>
    <property type="match status" value="1"/>
</dbReference>
<dbReference type="InterPro" id="IPR036397">
    <property type="entry name" value="RNaseH_sf"/>
</dbReference>
<dbReference type="InterPro" id="IPR027417">
    <property type="entry name" value="P-loop_NTPase"/>
</dbReference>
<proteinExistence type="inferred from homology"/>
<keyword evidence="12" id="KW-1185">Reference proteome</keyword>